<name>A0AAE1CY42_9GAST</name>
<dbReference type="Proteomes" id="UP001283361">
    <property type="component" value="Unassembled WGS sequence"/>
</dbReference>
<evidence type="ECO:0000313" key="1">
    <source>
        <dbReference type="EMBL" id="KAK3743140.1"/>
    </source>
</evidence>
<proteinExistence type="predicted"/>
<dbReference type="AlphaFoldDB" id="A0AAE1CY42"/>
<sequence>MSGTAHYRPSLGESQQIASAPVLVVAGQWVTAQLCGRMGDRSGTGRSFTGMGSGQINYQRIFVNPNALKLMNGTLGIVVLPLGKDEESTT</sequence>
<dbReference type="EMBL" id="JAWDGP010006323">
    <property type="protein sequence ID" value="KAK3743140.1"/>
    <property type="molecule type" value="Genomic_DNA"/>
</dbReference>
<organism evidence="1 2">
    <name type="scientific">Elysia crispata</name>
    <name type="common">lettuce slug</name>
    <dbReference type="NCBI Taxonomy" id="231223"/>
    <lineage>
        <taxon>Eukaryota</taxon>
        <taxon>Metazoa</taxon>
        <taxon>Spiralia</taxon>
        <taxon>Lophotrochozoa</taxon>
        <taxon>Mollusca</taxon>
        <taxon>Gastropoda</taxon>
        <taxon>Heterobranchia</taxon>
        <taxon>Euthyneura</taxon>
        <taxon>Panpulmonata</taxon>
        <taxon>Sacoglossa</taxon>
        <taxon>Placobranchoidea</taxon>
        <taxon>Plakobranchidae</taxon>
        <taxon>Elysia</taxon>
    </lineage>
</organism>
<gene>
    <name evidence="1" type="ORF">RRG08_063996</name>
</gene>
<reference evidence="1" key="1">
    <citation type="journal article" date="2023" name="G3 (Bethesda)">
        <title>A reference genome for the long-term kleptoplast-retaining sea slug Elysia crispata morphotype clarki.</title>
        <authorList>
            <person name="Eastman K.E."/>
            <person name="Pendleton A.L."/>
            <person name="Shaikh M.A."/>
            <person name="Suttiyut T."/>
            <person name="Ogas R."/>
            <person name="Tomko P."/>
            <person name="Gavelis G."/>
            <person name="Widhalm J.R."/>
            <person name="Wisecaver J.H."/>
        </authorList>
    </citation>
    <scope>NUCLEOTIDE SEQUENCE</scope>
    <source>
        <strain evidence="1">ECLA1</strain>
    </source>
</reference>
<accession>A0AAE1CY42</accession>
<evidence type="ECO:0000313" key="2">
    <source>
        <dbReference type="Proteomes" id="UP001283361"/>
    </source>
</evidence>
<comment type="caution">
    <text evidence="1">The sequence shown here is derived from an EMBL/GenBank/DDBJ whole genome shotgun (WGS) entry which is preliminary data.</text>
</comment>
<keyword evidence="2" id="KW-1185">Reference proteome</keyword>
<protein>
    <submittedName>
        <fullName evidence="1">Uncharacterized protein</fullName>
    </submittedName>
</protein>